<comment type="subcellular location">
    <subcellularLocation>
        <location evidence="1 7">Cell membrane</location>
        <topology evidence="1 7">Multi-pass membrane protein</topology>
    </subcellularLocation>
</comment>
<feature type="domain" description="ABC transmembrane type-1" evidence="8">
    <location>
        <begin position="74"/>
        <end position="263"/>
    </location>
</feature>
<comment type="similarity">
    <text evidence="7">Belongs to the binding-protein-dependent transport system permease family.</text>
</comment>
<dbReference type="InterPro" id="IPR035906">
    <property type="entry name" value="MetI-like_sf"/>
</dbReference>
<evidence type="ECO:0000256" key="4">
    <source>
        <dbReference type="ARBA" id="ARBA00022692"/>
    </source>
</evidence>
<name>A0A9D2NIR6_9FIRM</name>
<protein>
    <submittedName>
        <fullName evidence="9">ABC transporter permease</fullName>
    </submittedName>
</protein>
<feature type="transmembrane region" description="Helical" evidence="7">
    <location>
        <begin position="78"/>
        <end position="104"/>
    </location>
</feature>
<evidence type="ECO:0000256" key="5">
    <source>
        <dbReference type="ARBA" id="ARBA00022989"/>
    </source>
</evidence>
<dbReference type="PANTHER" id="PTHR43386">
    <property type="entry name" value="OLIGOPEPTIDE TRANSPORT SYSTEM PERMEASE PROTEIN APPC"/>
    <property type="match status" value="1"/>
</dbReference>
<evidence type="ECO:0000256" key="2">
    <source>
        <dbReference type="ARBA" id="ARBA00022448"/>
    </source>
</evidence>
<evidence type="ECO:0000256" key="6">
    <source>
        <dbReference type="ARBA" id="ARBA00023136"/>
    </source>
</evidence>
<keyword evidence="2 7" id="KW-0813">Transport</keyword>
<keyword evidence="6 7" id="KW-0472">Membrane</keyword>
<dbReference type="SUPFAM" id="SSF161098">
    <property type="entry name" value="MetI-like"/>
    <property type="match status" value="1"/>
</dbReference>
<reference evidence="9" key="1">
    <citation type="journal article" date="2021" name="PeerJ">
        <title>Extensive microbial diversity within the chicken gut microbiome revealed by metagenomics and culture.</title>
        <authorList>
            <person name="Gilroy R."/>
            <person name="Ravi A."/>
            <person name="Getino M."/>
            <person name="Pursley I."/>
            <person name="Horton D.L."/>
            <person name="Alikhan N.F."/>
            <person name="Baker D."/>
            <person name="Gharbi K."/>
            <person name="Hall N."/>
            <person name="Watson M."/>
            <person name="Adriaenssens E.M."/>
            <person name="Foster-Nyarko E."/>
            <person name="Jarju S."/>
            <person name="Secka A."/>
            <person name="Antonio M."/>
            <person name="Oren A."/>
            <person name="Chaudhuri R.R."/>
            <person name="La Ragione R."/>
            <person name="Hildebrand F."/>
            <person name="Pallen M.J."/>
        </authorList>
    </citation>
    <scope>NUCLEOTIDE SEQUENCE</scope>
    <source>
        <strain evidence="9">USAMLcec2-132</strain>
    </source>
</reference>
<dbReference type="Gene3D" id="1.10.3720.10">
    <property type="entry name" value="MetI-like"/>
    <property type="match status" value="1"/>
</dbReference>
<accession>A0A9D2NIR6</accession>
<dbReference type="InterPro" id="IPR050366">
    <property type="entry name" value="BP-dependent_transpt_permease"/>
</dbReference>
<sequence>MKKGNLIHIKNFNLLMGGALTLIVLLFVGVGFFWTPYDPNAMDEGLRFAGASFAHPFGCDNFGRDILSRVMKGGSMTLAIAAATVAFGTFFGVLLGAFTGYFGGLLDEVLMRINDVLFAFPSILLALVFISVLGSGKWNVILALGVAFIPSFARIVRGEFIRCRNMDYVKLAKLAGAGDLRIMFVHILPNTVQVLLPSVMIGFNNAVLAEAGMSYLGIGVQPPDSSLGRMLSESQSYLFSSPGSALFPGLFIVLMVLGFSLLSDGLKEKSAQSV</sequence>
<evidence type="ECO:0000256" key="7">
    <source>
        <dbReference type="RuleBase" id="RU363032"/>
    </source>
</evidence>
<dbReference type="PROSITE" id="PS50928">
    <property type="entry name" value="ABC_TM1"/>
    <property type="match status" value="1"/>
</dbReference>
<dbReference type="EMBL" id="DWWS01000046">
    <property type="protein sequence ID" value="HJC24670.1"/>
    <property type="molecule type" value="Genomic_DNA"/>
</dbReference>
<evidence type="ECO:0000256" key="1">
    <source>
        <dbReference type="ARBA" id="ARBA00004651"/>
    </source>
</evidence>
<feature type="transmembrane region" description="Helical" evidence="7">
    <location>
        <begin position="140"/>
        <end position="156"/>
    </location>
</feature>
<evidence type="ECO:0000313" key="10">
    <source>
        <dbReference type="Proteomes" id="UP000823891"/>
    </source>
</evidence>
<feature type="transmembrane region" description="Helical" evidence="7">
    <location>
        <begin position="237"/>
        <end position="262"/>
    </location>
</feature>
<evidence type="ECO:0000259" key="8">
    <source>
        <dbReference type="PROSITE" id="PS50928"/>
    </source>
</evidence>
<keyword evidence="5 7" id="KW-1133">Transmembrane helix</keyword>
<dbReference type="InterPro" id="IPR000515">
    <property type="entry name" value="MetI-like"/>
</dbReference>
<keyword evidence="3" id="KW-1003">Cell membrane</keyword>
<dbReference type="Proteomes" id="UP000823891">
    <property type="component" value="Unassembled WGS sequence"/>
</dbReference>
<gene>
    <name evidence="9" type="ORF">H9761_13350</name>
</gene>
<feature type="transmembrane region" description="Helical" evidence="7">
    <location>
        <begin position="116"/>
        <end position="134"/>
    </location>
</feature>
<comment type="caution">
    <text evidence="9">The sequence shown here is derived from an EMBL/GenBank/DDBJ whole genome shotgun (WGS) entry which is preliminary data.</text>
</comment>
<dbReference type="GO" id="GO:0055085">
    <property type="term" value="P:transmembrane transport"/>
    <property type="evidence" value="ECO:0007669"/>
    <property type="project" value="InterPro"/>
</dbReference>
<evidence type="ECO:0000313" key="9">
    <source>
        <dbReference type="EMBL" id="HJC24670.1"/>
    </source>
</evidence>
<proteinExistence type="inferred from homology"/>
<keyword evidence="4 7" id="KW-0812">Transmembrane</keyword>
<dbReference type="GO" id="GO:0005886">
    <property type="term" value="C:plasma membrane"/>
    <property type="evidence" value="ECO:0007669"/>
    <property type="project" value="UniProtKB-SubCell"/>
</dbReference>
<dbReference type="Pfam" id="PF00528">
    <property type="entry name" value="BPD_transp_1"/>
    <property type="match status" value="1"/>
</dbReference>
<dbReference type="PANTHER" id="PTHR43386:SF1">
    <property type="entry name" value="D,D-DIPEPTIDE TRANSPORT SYSTEM PERMEASE PROTEIN DDPC-RELATED"/>
    <property type="match status" value="1"/>
</dbReference>
<dbReference type="CDD" id="cd06261">
    <property type="entry name" value="TM_PBP2"/>
    <property type="match status" value="1"/>
</dbReference>
<evidence type="ECO:0000256" key="3">
    <source>
        <dbReference type="ARBA" id="ARBA00022475"/>
    </source>
</evidence>
<dbReference type="AlphaFoldDB" id="A0A9D2NIR6"/>
<reference evidence="9" key="2">
    <citation type="submission" date="2021-04" db="EMBL/GenBank/DDBJ databases">
        <authorList>
            <person name="Gilroy R."/>
        </authorList>
    </citation>
    <scope>NUCLEOTIDE SEQUENCE</scope>
    <source>
        <strain evidence="9">USAMLcec2-132</strain>
    </source>
</reference>
<feature type="transmembrane region" description="Helical" evidence="7">
    <location>
        <begin position="12"/>
        <end position="34"/>
    </location>
</feature>
<organism evidence="9 10">
    <name type="scientific">Candidatus Eisenbergiella merdavium</name>
    <dbReference type="NCBI Taxonomy" id="2838551"/>
    <lineage>
        <taxon>Bacteria</taxon>
        <taxon>Bacillati</taxon>
        <taxon>Bacillota</taxon>
        <taxon>Clostridia</taxon>
        <taxon>Lachnospirales</taxon>
        <taxon>Lachnospiraceae</taxon>
        <taxon>Eisenbergiella</taxon>
    </lineage>
</organism>